<dbReference type="GO" id="GO:1990904">
    <property type="term" value="C:ribonucleoprotein complex"/>
    <property type="evidence" value="ECO:0007669"/>
    <property type="project" value="UniProtKB-ARBA"/>
</dbReference>
<dbReference type="GO" id="GO:0003723">
    <property type="term" value="F:RNA binding"/>
    <property type="evidence" value="ECO:0007669"/>
    <property type="project" value="TreeGrafter"/>
</dbReference>
<dbReference type="EMBL" id="CABFNQ020000750">
    <property type="protein sequence ID" value="CAH0034428.1"/>
    <property type="molecule type" value="Genomic_DNA"/>
</dbReference>
<feature type="non-terminal residue" evidence="8">
    <location>
        <position position="1"/>
    </location>
</feature>
<dbReference type="PROSITE" id="PS51192">
    <property type="entry name" value="HELICASE_ATP_BIND_1"/>
    <property type="match status" value="1"/>
</dbReference>
<dbReference type="InterPro" id="IPR011545">
    <property type="entry name" value="DEAD/DEAH_box_helicase_dom"/>
</dbReference>
<dbReference type="GO" id="GO:0004386">
    <property type="term" value="F:helicase activity"/>
    <property type="evidence" value="ECO:0007669"/>
    <property type="project" value="UniProtKB-KW"/>
</dbReference>
<feature type="domain" description="Helicase C-terminal" evidence="7">
    <location>
        <begin position="261"/>
        <end position="429"/>
    </location>
</feature>
<dbReference type="InterPro" id="IPR001650">
    <property type="entry name" value="Helicase_C-like"/>
</dbReference>
<evidence type="ECO:0000313" key="8">
    <source>
        <dbReference type="EMBL" id="CAH0034428.1"/>
    </source>
</evidence>
<dbReference type="PANTHER" id="PTHR18934">
    <property type="entry name" value="ATP-DEPENDENT RNA HELICASE"/>
    <property type="match status" value="1"/>
</dbReference>
<dbReference type="CDD" id="cd18791">
    <property type="entry name" value="SF2_C_RHA"/>
    <property type="match status" value="1"/>
</dbReference>
<evidence type="ECO:0000256" key="2">
    <source>
        <dbReference type="ARBA" id="ARBA00022741"/>
    </source>
</evidence>
<proteinExistence type="inferred from homology"/>
<evidence type="ECO:0000313" key="9">
    <source>
        <dbReference type="Proteomes" id="UP000696573"/>
    </source>
</evidence>
<dbReference type="SMART" id="SM00847">
    <property type="entry name" value="HA2"/>
    <property type="match status" value="1"/>
</dbReference>
<accession>A0A9N9YTX1</accession>
<keyword evidence="9" id="KW-1185">Reference proteome</keyword>
<feature type="domain" description="Helicase ATP-binding" evidence="6">
    <location>
        <begin position="74"/>
        <end position="240"/>
    </location>
</feature>
<evidence type="ECO:0000256" key="4">
    <source>
        <dbReference type="ARBA" id="ARBA00022806"/>
    </source>
</evidence>
<dbReference type="GO" id="GO:0016787">
    <property type="term" value="F:hydrolase activity"/>
    <property type="evidence" value="ECO:0007669"/>
    <property type="project" value="UniProtKB-KW"/>
</dbReference>
<dbReference type="Proteomes" id="UP000696573">
    <property type="component" value="Unassembled WGS sequence"/>
</dbReference>
<keyword evidence="5" id="KW-0067">ATP-binding</keyword>
<dbReference type="SMART" id="SM00490">
    <property type="entry name" value="HELICc"/>
    <property type="match status" value="1"/>
</dbReference>
<dbReference type="PANTHER" id="PTHR18934:SF99">
    <property type="entry name" value="ATP-DEPENDENT RNA HELICASE DHX37-RELATED"/>
    <property type="match status" value="1"/>
</dbReference>
<dbReference type="OrthoDB" id="10253254at2759"/>
<evidence type="ECO:0008006" key="10">
    <source>
        <dbReference type="Google" id="ProtNLM"/>
    </source>
</evidence>
<reference evidence="8" key="1">
    <citation type="submission" date="2021-10" db="EMBL/GenBank/DDBJ databases">
        <authorList>
            <person name="Piombo E."/>
        </authorList>
    </citation>
    <scope>NUCLEOTIDE SEQUENCE</scope>
</reference>
<dbReference type="Pfam" id="PF00270">
    <property type="entry name" value="DEAD"/>
    <property type="match status" value="1"/>
</dbReference>
<dbReference type="Pfam" id="PF00271">
    <property type="entry name" value="Helicase_C"/>
    <property type="match status" value="1"/>
</dbReference>
<dbReference type="Gene3D" id="1.20.120.1080">
    <property type="match status" value="1"/>
</dbReference>
<dbReference type="CDD" id="cd17917">
    <property type="entry name" value="DEXHc_RHA-like"/>
    <property type="match status" value="1"/>
</dbReference>
<dbReference type="InterPro" id="IPR002464">
    <property type="entry name" value="DNA/RNA_helicase_DEAH_CS"/>
</dbReference>
<keyword evidence="4" id="KW-0347">Helicase</keyword>
<evidence type="ECO:0000256" key="5">
    <source>
        <dbReference type="ARBA" id="ARBA00022840"/>
    </source>
</evidence>
<evidence type="ECO:0000256" key="3">
    <source>
        <dbReference type="ARBA" id="ARBA00022801"/>
    </source>
</evidence>
<dbReference type="Gene3D" id="3.40.50.300">
    <property type="entry name" value="P-loop containing nucleotide triphosphate hydrolases"/>
    <property type="match status" value="2"/>
</dbReference>
<gene>
    <name evidence="8" type="ORF">CRHIZ90672A_00009266</name>
</gene>
<comment type="caution">
    <text evidence="8">The sequence shown here is derived from an EMBL/GenBank/DDBJ whole genome shotgun (WGS) entry which is preliminary data.</text>
</comment>
<dbReference type="GO" id="GO:0005524">
    <property type="term" value="F:ATP binding"/>
    <property type="evidence" value="ECO:0007669"/>
    <property type="project" value="UniProtKB-KW"/>
</dbReference>
<dbReference type="PROSITE" id="PS51194">
    <property type="entry name" value="HELICASE_CTER"/>
    <property type="match status" value="1"/>
</dbReference>
<evidence type="ECO:0000259" key="6">
    <source>
        <dbReference type="PROSITE" id="PS51192"/>
    </source>
</evidence>
<keyword evidence="2" id="KW-0547">Nucleotide-binding</keyword>
<name>A0A9N9YTX1_9HYPO</name>
<dbReference type="SUPFAM" id="SSF52540">
    <property type="entry name" value="P-loop containing nucleoside triphosphate hydrolases"/>
    <property type="match status" value="1"/>
</dbReference>
<organism evidence="8 9">
    <name type="scientific">Clonostachys rhizophaga</name>
    <dbReference type="NCBI Taxonomy" id="160324"/>
    <lineage>
        <taxon>Eukaryota</taxon>
        <taxon>Fungi</taxon>
        <taxon>Dikarya</taxon>
        <taxon>Ascomycota</taxon>
        <taxon>Pezizomycotina</taxon>
        <taxon>Sordariomycetes</taxon>
        <taxon>Hypocreomycetidae</taxon>
        <taxon>Hypocreales</taxon>
        <taxon>Bionectriaceae</taxon>
        <taxon>Clonostachys</taxon>
    </lineage>
</organism>
<dbReference type="AlphaFoldDB" id="A0A9N9YTX1"/>
<evidence type="ECO:0000259" key="7">
    <source>
        <dbReference type="PROSITE" id="PS51194"/>
    </source>
</evidence>
<comment type="similarity">
    <text evidence="1">Belongs to the DEAD box helicase family. DEAH subfamily.</text>
</comment>
<dbReference type="InterPro" id="IPR007502">
    <property type="entry name" value="Helicase-assoc_dom"/>
</dbReference>
<protein>
    <recommendedName>
        <fullName evidence="10">P-loop containing nucleoside triphosphate hydrolase protein</fullName>
    </recommendedName>
</protein>
<keyword evidence="3" id="KW-0378">Hydrolase</keyword>
<dbReference type="SMART" id="SM00487">
    <property type="entry name" value="DEXDc"/>
    <property type="match status" value="1"/>
</dbReference>
<dbReference type="PROSITE" id="PS00690">
    <property type="entry name" value="DEAH_ATP_HELICASE"/>
    <property type="match status" value="1"/>
</dbReference>
<sequence>KNYHFLQQKSKYQFLQFHSAMDSIIRNQTTFAQIWALEEATRNPLTGIERPAGYDAMLQSRRLLPVHERYSEILDAYQQSQIMILSSETGSGKSTQVPQLLTYDEYPSGLQVACTQPRRLATRELASRAAAEMGVTLGEEVGYRVGSDQRYNENDKKTRLVYLTEGVLVRQLSNDRDLSAYACVIIDEAHERTLNADLLMALLKKVVSRRKDFKVVIMSATMDAALFQRYFNNCPLVRISGRNFGVETFHMKAPGTNYVAAAAALVMKIHQGSEPGHILVFLPGKKEIERVCNLLSDFDQNLEVLPLYGSQASYQQSQAVNSPSSSRKCIVSTNIAETTLTVDGIVFVIDSGLSRQMIFNPRGRMNMLELRTISQASAKQRASRAGRTRNGFCYRLYTRETFNLMEPTTAPAIHREAVDSVILDLVHAGYRKIADFDWIDAPHPESLLRAVQDLKDWRFLRADGKITQLGKLAAMCPLEPMWYRAIEIGAGLDCSADIVDIAVLCSSQKPIFVQPPGVVRVARAARERSRSPQPMQSI</sequence>
<dbReference type="InterPro" id="IPR027417">
    <property type="entry name" value="P-loop_NTPase"/>
</dbReference>
<dbReference type="InterPro" id="IPR014001">
    <property type="entry name" value="Helicase_ATP-bd"/>
</dbReference>
<evidence type="ECO:0000256" key="1">
    <source>
        <dbReference type="ARBA" id="ARBA00008792"/>
    </source>
</evidence>